<proteinExistence type="predicted"/>
<evidence type="ECO:0000313" key="3">
    <source>
        <dbReference type="Proteomes" id="UP000502298"/>
    </source>
</evidence>
<dbReference type="AlphaFoldDB" id="A0A6H2ENB1"/>
<keyword evidence="3" id="KW-1185">Reference proteome</keyword>
<sequence>MGSGARGGTVYAVICVVTIIGLLIFARFYRLLASAAKKSEIEESVVGKEFIVVSTMDNIVRGTVRFRGSDVEFLAHAPHDETSIAPGDKFTVLSDVRPYITITRIDECLKKTLSLFEKKDYGHYGSYFTSTPFLLR</sequence>
<keyword evidence="1" id="KW-0812">Transmembrane</keyword>
<reference evidence="2 3" key="1">
    <citation type="submission" date="2020-03" db="EMBL/GenBank/DDBJ databases">
        <title>Complete genome of Arcanobacterium buesumensis sp. nov. strain 2701.</title>
        <authorList>
            <person name="Borowiak M."/>
            <person name="Alssahen M."/>
            <person name="Laemmler C."/>
            <person name="Malorny B."/>
            <person name="Hassan A."/>
            <person name="Prenger-Berninghoff E."/>
            <person name="Ploetz M."/>
            <person name="Abdulmawjood A."/>
        </authorList>
    </citation>
    <scope>NUCLEOTIDE SEQUENCE [LARGE SCALE GENOMIC DNA]</scope>
    <source>
        <strain evidence="2 3">2701</strain>
    </source>
</reference>
<organism evidence="2 3">
    <name type="scientific">Arcanobacterium buesumense</name>
    <dbReference type="NCBI Taxonomy" id="2722751"/>
    <lineage>
        <taxon>Bacteria</taxon>
        <taxon>Bacillati</taxon>
        <taxon>Actinomycetota</taxon>
        <taxon>Actinomycetes</taxon>
        <taxon>Actinomycetales</taxon>
        <taxon>Actinomycetaceae</taxon>
        <taxon>Arcanobacterium</taxon>
    </lineage>
</organism>
<evidence type="ECO:0008006" key="4">
    <source>
        <dbReference type="Google" id="ProtNLM"/>
    </source>
</evidence>
<evidence type="ECO:0000256" key="1">
    <source>
        <dbReference type="SAM" id="Phobius"/>
    </source>
</evidence>
<keyword evidence="1" id="KW-0472">Membrane</keyword>
<feature type="transmembrane region" description="Helical" evidence="1">
    <location>
        <begin position="6"/>
        <end position="29"/>
    </location>
</feature>
<gene>
    <name evidence="2" type="ORF">HC352_08665</name>
</gene>
<keyword evidence="1" id="KW-1133">Transmembrane helix</keyword>
<dbReference type="EMBL" id="CP050804">
    <property type="protein sequence ID" value="QJC22563.1"/>
    <property type="molecule type" value="Genomic_DNA"/>
</dbReference>
<name>A0A6H2ENB1_9ACTO</name>
<accession>A0A6H2ENB1</accession>
<protein>
    <recommendedName>
        <fullName evidence="4">NfeD-like C-terminal domain-containing protein</fullName>
    </recommendedName>
</protein>
<dbReference type="Proteomes" id="UP000502298">
    <property type="component" value="Chromosome"/>
</dbReference>
<dbReference type="KEGG" id="arca:HC352_08665"/>
<dbReference type="RefSeq" id="WP_168918485.1">
    <property type="nucleotide sequence ID" value="NZ_CP050804.1"/>
</dbReference>
<evidence type="ECO:0000313" key="2">
    <source>
        <dbReference type="EMBL" id="QJC22563.1"/>
    </source>
</evidence>